<dbReference type="GO" id="GO:0016787">
    <property type="term" value="F:hydrolase activity"/>
    <property type="evidence" value="ECO:0007669"/>
    <property type="project" value="UniProtKB-KW"/>
</dbReference>
<organism evidence="5">
    <name type="scientific">uncultured Thiotrichaceae bacterium</name>
    <dbReference type="NCBI Taxonomy" id="298394"/>
    <lineage>
        <taxon>Bacteria</taxon>
        <taxon>Pseudomonadati</taxon>
        <taxon>Pseudomonadota</taxon>
        <taxon>Gammaproteobacteria</taxon>
        <taxon>Thiotrichales</taxon>
        <taxon>Thiotrichaceae</taxon>
        <taxon>environmental samples</taxon>
    </lineage>
</organism>
<dbReference type="CDD" id="cd02883">
    <property type="entry name" value="NUDIX_Hydrolase"/>
    <property type="match status" value="1"/>
</dbReference>
<sequence>MFQTSEQEQITRIGAYGLIIQDDKILLCRLSERVTHSVGKWTLPGGGIDFGEPPELAMAREVEEETGLTASARCLAGVDSIVVGNRHSIRIIYHANHTPGELVFEAGGSTDRCQWFTQQEVSDLELVALTEVGMRLAFPER</sequence>
<dbReference type="SUPFAM" id="SSF55811">
    <property type="entry name" value="Nudix"/>
    <property type="match status" value="1"/>
</dbReference>
<dbReference type="PANTHER" id="PTHR43046:SF14">
    <property type="entry name" value="MUTT_NUDIX FAMILY PROTEIN"/>
    <property type="match status" value="1"/>
</dbReference>
<dbReference type="PROSITE" id="PS51462">
    <property type="entry name" value="NUDIX"/>
    <property type="match status" value="1"/>
</dbReference>
<dbReference type="PANTHER" id="PTHR43046">
    <property type="entry name" value="GDP-MANNOSE MANNOSYL HYDROLASE"/>
    <property type="match status" value="1"/>
</dbReference>
<evidence type="ECO:0000256" key="2">
    <source>
        <dbReference type="ARBA" id="ARBA00022801"/>
    </source>
</evidence>
<dbReference type="InterPro" id="IPR020476">
    <property type="entry name" value="Nudix_hydrolase"/>
</dbReference>
<evidence type="ECO:0000256" key="1">
    <source>
        <dbReference type="ARBA" id="ARBA00001946"/>
    </source>
</evidence>
<keyword evidence="2 3" id="KW-0378">Hydrolase</keyword>
<dbReference type="InterPro" id="IPR000086">
    <property type="entry name" value="NUDIX_hydrolase_dom"/>
</dbReference>
<feature type="non-terminal residue" evidence="5">
    <location>
        <position position="141"/>
    </location>
</feature>
<gene>
    <name evidence="5" type="ORF">HELGO_WM71979</name>
</gene>
<accession>A0A6S6SCM2</accession>
<comment type="cofactor">
    <cofactor evidence="1">
        <name>Mg(2+)</name>
        <dbReference type="ChEBI" id="CHEBI:18420"/>
    </cofactor>
</comment>
<dbReference type="InterPro" id="IPR020084">
    <property type="entry name" value="NUDIX_hydrolase_CS"/>
</dbReference>
<dbReference type="PROSITE" id="PS00893">
    <property type="entry name" value="NUDIX_BOX"/>
    <property type="match status" value="1"/>
</dbReference>
<protein>
    <submittedName>
        <fullName evidence="5">Nucleoside triphosphatase NudI</fullName>
    </submittedName>
</protein>
<comment type="similarity">
    <text evidence="3">Belongs to the Nudix hydrolase family.</text>
</comment>
<feature type="domain" description="Nudix hydrolase" evidence="4">
    <location>
        <begin position="10"/>
        <end position="140"/>
    </location>
</feature>
<dbReference type="InterPro" id="IPR015797">
    <property type="entry name" value="NUDIX_hydrolase-like_dom_sf"/>
</dbReference>
<evidence type="ECO:0000313" key="5">
    <source>
        <dbReference type="EMBL" id="CAA6802409.1"/>
    </source>
</evidence>
<dbReference type="AlphaFoldDB" id="A0A6S6SCM2"/>
<dbReference type="EMBL" id="CACVAV010000040">
    <property type="protein sequence ID" value="CAA6802409.1"/>
    <property type="molecule type" value="Genomic_DNA"/>
</dbReference>
<dbReference type="Gene3D" id="3.90.79.10">
    <property type="entry name" value="Nucleoside Triphosphate Pyrophosphohydrolase"/>
    <property type="match status" value="1"/>
</dbReference>
<evidence type="ECO:0000259" key="4">
    <source>
        <dbReference type="PROSITE" id="PS51462"/>
    </source>
</evidence>
<evidence type="ECO:0000256" key="3">
    <source>
        <dbReference type="RuleBase" id="RU003476"/>
    </source>
</evidence>
<dbReference type="Pfam" id="PF00293">
    <property type="entry name" value="NUDIX"/>
    <property type="match status" value="1"/>
</dbReference>
<name>A0A6S6SCM2_9GAMM</name>
<dbReference type="PRINTS" id="PR00502">
    <property type="entry name" value="NUDIXFAMILY"/>
</dbReference>
<reference evidence="5" key="1">
    <citation type="submission" date="2020-01" db="EMBL/GenBank/DDBJ databases">
        <authorList>
            <person name="Meier V. D."/>
            <person name="Meier V D."/>
        </authorList>
    </citation>
    <scope>NUCLEOTIDE SEQUENCE</scope>
    <source>
        <strain evidence="5">HLG_WM_MAG_08</strain>
    </source>
</reference>
<proteinExistence type="inferred from homology"/>